<organism evidence="1 2">
    <name type="scientific">Acidithrix ferrooxidans</name>
    <dbReference type="NCBI Taxonomy" id="1280514"/>
    <lineage>
        <taxon>Bacteria</taxon>
        <taxon>Bacillati</taxon>
        <taxon>Actinomycetota</taxon>
        <taxon>Acidimicrobiia</taxon>
        <taxon>Acidimicrobiales</taxon>
        <taxon>Acidimicrobiaceae</taxon>
        <taxon>Acidithrix</taxon>
    </lineage>
</organism>
<keyword evidence="2" id="KW-1185">Reference proteome</keyword>
<name>A0A0D8HFY7_9ACTN</name>
<dbReference type="AlphaFoldDB" id="A0A0D8HFY7"/>
<evidence type="ECO:0000313" key="1">
    <source>
        <dbReference type="EMBL" id="KJF16717.1"/>
    </source>
</evidence>
<sequence>MVDERFGALAPDLTNFIINSALFRAMANAATVITNPTIRRI</sequence>
<comment type="caution">
    <text evidence="1">The sequence shown here is derived from an EMBL/GenBank/DDBJ whole genome shotgun (WGS) entry which is preliminary data.</text>
</comment>
<protein>
    <submittedName>
        <fullName evidence="1">Uncharacterized protein</fullName>
    </submittedName>
</protein>
<dbReference type="EMBL" id="JXYS01000075">
    <property type="protein sequence ID" value="KJF16717.1"/>
    <property type="molecule type" value="Genomic_DNA"/>
</dbReference>
<proteinExistence type="predicted"/>
<evidence type="ECO:0000313" key="2">
    <source>
        <dbReference type="Proteomes" id="UP000032360"/>
    </source>
</evidence>
<dbReference type="Proteomes" id="UP000032360">
    <property type="component" value="Unassembled WGS sequence"/>
</dbReference>
<accession>A0A0D8HFY7</accession>
<reference evidence="1 2" key="1">
    <citation type="submission" date="2015-01" db="EMBL/GenBank/DDBJ databases">
        <title>Draft genome of the acidophilic iron oxidizer Acidithrix ferrooxidans strain Py-F3.</title>
        <authorList>
            <person name="Poehlein A."/>
            <person name="Eisen S."/>
            <person name="Schloemann M."/>
            <person name="Johnson B.D."/>
            <person name="Daniel R."/>
            <person name="Muehling M."/>
        </authorList>
    </citation>
    <scope>NUCLEOTIDE SEQUENCE [LARGE SCALE GENOMIC DNA]</scope>
    <source>
        <strain evidence="1 2">Py-F3</strain>
    </source>
</reference>
<gene>
    <name evidence="1" type="ORF">AXFE_23820</name>
</gene>